<dbReference type="CDD" id="cd01276">
    <property type="entry name" value="PKCI_related"/>
    <property type="match status" value="1"/>
</dbReference>
<comment type="caution">
    <text evidence="3">The sequence shown here is derived from an EMBL/GenBank/DDBJ whole genome shotgun (WGS) entry which is preliminary data.</text>
</comment>
<dbReference type="InterPro" id="IPR036265">
    <property type="entry name" value="HIT-like_sf"/>
</dbReference>
<organism evidence="3 4">
    <name type="scientific">Alloscardovia venturai</name>
    <dbReference type="NCBI Taxonomy" id="1769421"/>
    <lineage>
        <taxon>Bacteria</taxon>
        <taxon>Bacillati</taxon>
        <taxon>Actinomycetota</taxon>
        <taxon>Actinomycetes</taxon>
        <taxon>Bifidobacteriales</taxon>
        <taxon>Bifidobacteriaceae</taxon>
        <taxon>Alloscardovia</taxon>
    </lineage>
</organism>
<dbReference type="PROSITE" id="PS51084">
    <property type="entry name" value="HIT_2"/>
    <property type="match status" value="1"/>
</dbReference>
<dbReference type="Pfam" id="PF11969">
    <property type="entry name" value="DcpS_C"/>
    <property type="match status" value="1"/>
</dbReference>
<accession>A0ABW2Y4N9</accession>
<feature type="domain" description="HIT" evidence="2">
    <location>
        <begin position="8"/>
        <end position="113"/>
    </location>
</feature>
<proteinExistence type="predicted"/>
<dbReference type="PRINTS" id="PR00332">
    <property type="entry name" value="HISTRIAD"/>
</dbReference>
<evidence type="ECO:0000313" key="4">
    <source>
        <dbReference type="Proteomes" id="UP001597036"/>
    </source>
</evidence>
<dbReference type="InterPro" id="IPR011146">
    <property type="entry name" value="HIT-like"/>
</dbReference>
<protein>
    <submittedName>
        <fullName evidence="3">Histidine triad nucleotide-binding protein</fullName>
    </submittedName>
</protein>
<dbReference type="InterPro" id="IPR001310">
    <property type="entry name" value="Histidine_triad_HIT"/>
</dbReference>
<reference evidence="4" key="1">
    <citation type="journal article" date="2019" name="Int. J. Syst. Evol. Microbiol.">
        <title>The Global Catalogue of Microorganisms (GCM) 10K type strain sequencing project: providing services to taxonomists for standard genome sequencing and annotation.</title>
        <authorList>
            <consortium name="The Broad Institute Genomics Platform"/>
            <consortium name="The Broad Institute Genome Sequencing Center for Infectious Disease"/>
            <person name="Wu L."/>
            <person name="Ma J."/>
        </authorList>
    </citation>
    <scope>NUCLEOTIDE SEQUENCE [LARGE SCALE GENOMIC DNA]</scope>
    <source>
        <strain evidence="4">CCM 8604</strain>
    </source>
</reference>
<sequence>MTQTDDCIFCKIINHEIPSTKMYETENVYAFADLNPQAKVHALVVPKTHVKDVTELADKDPQLLAEMIRVAHTIAQETYNGQFRAVFNTGEDAGQTVFHCHMHVMTGEKLEGE</sequence>
<dbReference type="Gene3D" id="3.30.428.10">
    <property type="entry name" value="HIT-like"/>
    <property type="match status" value="1"/>
</dbReference>
<dbReference type="EMBL" id="JBHTHQ010000021">
    <property type="protein sequence ID" value="MFD0705035.1"/>
    <property type="molecule type" value="Genomic_DNA"/>
</dbReference>
<evidence type="ECO:0000256" key="1">
    <source>
        <dbReference type="PROSITE-ProRule" id="PRU00464"/>
    </source>
</evidence>
<feature type="short sequence motif" description="Histidine triad motif" evidence="1">
    <location>
        <begin position="99"/>
        <end position="103"/>
    </location>
</feature>
<dbReference type="PANTHER" id="PTHR23089">
    <property type="entry name" value="HISTIDINE TRIAD HIT PROTEIN"/>
    <property type="match status" value="1"/>
</dbReference>
<evidence type="ECO:0000313" key="3">
    <source>
        <dbReference type="EMBL" id="MFD0705035.1"/>
    </source>
</evidence>
<dbReference type="RefSeq" id="WP_377938736.1">
    <property type="nucleotide sequence ID" value="NZ_JBHTHQ010000021.1"/>
</dbReference>
<gene>
    <name evidence="3" type="ORF">ACFQY8_04670</name>
</gene>
<keyword evidence="4" id="KW-1185">Reference proteome</keyword>
<name>A0ABW2Y4N9_9BIFI</name>
<evidence type="ECO:0000259" key="2">
    <source>
        <dbReference type="PROSITE" id="PS51084"/>
    </source>
</evidence>
<dbReference type="SUPFAM" id="SSF54197">
    <property type="entry name" value="HIT-like"/>
    <property type="match status" value="1"/>
</dbReference>
<dbReference type="Proteomes" id="UP001597036">
    <property type="component" value="Unassembled WGS sequence"/>
</dbReference>